<evidence type="ECO:0000256" key="1">
    <source>
        <dbReference type="ARBA" id="ARBA00010424"/>
    </source>
</evidence>
<dbReference type="GO" id="GO:0043817">
    <property type="term" value="F:phosphosulfolactate synthase activity"/>
    <property type="evidence" value="ECO:0007669"/>
    <property type="project" value="UniProtKB-EC"/>
</dbReference>
<gene>
    <name evidence="2" type="ORF">J2S03_003059</name>
</gene>
<dbReference type="PANTHER" id="PTHR48413">
    <property type="match status" value="1"/>
</dbReference>
<keyword evidence="3" id="KW-1185">Reference proteome</keyword>
<dbReference type="InterPro" id="IPR013785">
    <property type="entry name" value="Aldolase_TIM"/>
</dbReference>
<organism evidence="2 3">
    <name type="scientific">Alicyclobacillus cycloheptanicus</name>
    <dbReference type="NCBI Taxonomy" id="1457"/>
    <lineage>
        <taxon>Bacteria</taxon>
        <taxon>Bacillati</taxon>
        <taxon>Bacillota</taxon>
        <taxon>Bacilli</taxon>
        <taxon>Bacillales</taxon>
        <taxon>Alicyclobacillaceae</taxon>
        <taxon>Alicyclobacillus</taxon>
    </lineage>
</organism>
<dbReference type="EC" id="4.4.1.19" evidence="2"/>
<comment type="caution">
    <text evidence="2">The sequence shown here is derived from an EMBL/GenBank/DDBJ whole genome shotgun (WGS) entry which is preliminary data.</text>
</comment>
<dbReference type="InterPro" id="IPR036112">
    <property type="entry name" value="ComA_synth_sf"/>
</dbReference>
<dbReference type="Gene3D" id="3.20.20.70">
    <property type="entry name" value="Aldolase class I"/>
    <property type="match status" value="1"/>
</dbReference>
<dbReference type="SUPFAM" id="SSF102110">
    <property type="entry name" value="(2r)-phospho-3-sulfolactate synthase ComA"/>
    <property type="match status" value="1"/>
</dbReference>
<dbReference type="EMBL" id="JAUSTP010000034">
    <property type="protein sequence ID" value="MDQ0191190.1"/>
    <property type="molecule type" value="Genomic_DNA"/>
</dbReference>
<dbReference type="PANTHER" id="PTHR48413:SF1">
    <property type="entry name" value="PROTEIN HEAT-STRESS-ASSOCIATED 32"/>
    <property type="match status" value="1"/>
</dbReference>
<name>A0ABT9XLM8_9BACL</name>
<protein>
    <submittedName>
        <fullName evidence="2">Phosphosulfolactate synthase</fullName>
        <ecNumber evidence="2">4.4.1.19</ecNumber>
    </submittedName>
</protein>
<reference evidence="2 3" key="1">
    <citation type="submission" date="2023-07" db="EMBL/GenBank/DDBJ databases">
        <title>Genomic Encyclopedia of Type Strains, Phase IV (KMG-IV): sequencing the most valuable type-strain genomes for metagenomic binning, comparative biology and taxonomic classification.</title>
        <authorList>
            <person name="Goeker M."/>
        </authorList>
    </citation>
    <scope>NUCLEOTIDE SEQUENCE [LARGE SCALE GENOMIC DNA]</scope>
    <source>
        <strain evidence="2 3">DSM 4006</strain>
    </source>
</reference>
<dbReference type="Proteomes" id="UP001232973">
    <property type="component" value="Unassembled WGS sequence"/>
</dbReference>
<dbReference type="RefSeq" id="WP_407654071.1">
    <property type="nucleotide sequence ID" value="NZ_CP067097.1"/>
</dbReference>
<dbReference type="InterPro" id="IPR003830">
    <property type="entry name" value="ComA_synth"/>
</dbReference>
<keyword evidence="2" id="KW-0456">Lyase</keyword>
<sequence>MSSVPLSTAQLVLPERPAKPRTHGITILIDNGVPLHHFQDVIDSFDGFIDLVKFGWGTSVITKHLDAKIRCLADNGVGWFFGGTLFEKYLHQGRLDGYRAFLHEHGCTYVEISNGTIDLLNADKARYIEAFAKEFTVISEVGYKDEEKSIRLSPARWIDFIREDFEAGASMVITEARESGTSGICRSNGEVRYGLIEEIAESGVHLDRLIFEAPNKELQTYFIRLFGSNVNLGNISFDDAMALETLRLGLRSDTLLQF</sequence>
<accession>A0ABT9XLM8</accession>
<evidence type="ECO:0000313" key="3">
    <source>
        <dbReference type="Proteomes" id="UP001232973"/>
    </source>
</evidence>
<comment type="similarity">
    <text evidence="1">Belongs to the phosphosulfolactate synthase family.</text>
</comment>
<dbReference type="Pfam" id="PF02679">
    <property type="entry name" value="ComA"/>
    <property type="match status" value="1"/>
</dbReference>
<proteinExistence type="inferred from homology"/>
<evidence type="ECO:0000313" key="2">
    <source>
        <dbReference type="EMBL" id="MDQ0191190.1"/>
    </source>
</evidence>